<evidence type="ECO:0000259" key="1">
    <source>
        <dbReference type="Pfam" id="PF04326"/>
    </source>
</evidence>
<sequence length="452" mass="51491">MSEITHSHIFTPNQLIGYIEATGESINIDAKAPIQWDGGEVSAGLTKDIIAFANSRDGGVIVIGKEEPSTGRFILTGLTEAQADSFDTTKVATWVNNHCSPPVNLVCNRVEYNGLVFIVMTIVEFSDVPVLCTKQYEVSIPLEKQKGKKKQKVILKKGEIYVRSANAASTPLTSIEELRTLIGRATVKRADEMLGMFQLMMKGQPFYEPKQEIDPFLTERKIVSESLTDELEGKVSSGAWTLVCHPVSHNPTRWDESNEMRDIVTNGVVNLRKSFPPVNREMHVRDWGICNQAFGDAFGFTRSGFFMAMRLFRENSVVFKNPWQPNPDIPAGEWLDFKYNIGIIIEFYMFLSRLVEEYEVGEEIYVELVAEPLTGRRMASMDANTHFDPTEPCRSTQFRYKNVFKIESLRANWEEPCIKALCRFLELFITNEFLELERIMSCAVDSFKHRRF</sequence>
<dbReference type="AlphaFoldDB" id="A0A517WKZ1"/>
<protein>
    <submittedName>
        <fullName evidence="2">Divergent AAA domain protein</fullName>
    </submittedName>
</protein>
<evidence type="ECO:0000313" key="3">
    <source>
        <dbReference type="Proteomes" id="UP000320722"/>
    </source>
</evidence>
<organism evidence="2 3">
    <name type="scientific">Gimesia chilikensis</name>
    <dbReference type="NCBI Taxonomy" id="2605989"/>
    <lineage>
        <taxon>Bacteria</taxon>
        <taxon>Pseudomonadati</taxon>
        <taxon>Planctomycetota</taxon>
        <taxon>Planctomycetia</taxon>
        <taxon>Planctomycetales</taxon>
        <taxon>Planctomycetaceae</taxon>
        <taxon>Gimesia</taxon>
    </lineage>
</organism>
<reference evidence="2 3" key="1">
    <citation type="submission" date="2019-02" db="EMBL/GenBank/DDBJ databases">
        <title>Deep-cultivation of Planctomycetes and their phenomic and genomic characterization uncovers novel biology.</title>
        <authorList>
            <person name="Wiegand S."/>
            <person name="Jogler M."/>
            <person name="Boedeker C."/>
            <person name="Pinto D."/>
            <person name="Vollmers J."/>
            <person name="Rivas-Marin E."/>
            <person name="Kohn T."/>
            <person name="Peeters S.H."/>
            <person name="Heuer A."/>
            <person name="Rast P."/>
            <person name="Oberbeckmann S."/>
            <person name="Bunk B."/>
            <person name="Jeske O."/>
            <person name="Meyerdierks A."/>
            <person name="Storesund J.E."/>
            <person name="Kallscheuer N."/>
            <person name="Luecker S."/>
            <person name="Lage O.M."/>
            <person name="Pohl T."/>
            <person name="Merkel B.J."/>
            <person name="Hornburger P."/>
            <person name="Mueller R.-W."/>
            <person name="Bruemmer F."/>
            <person name="Labrenz M."/>
            <person name="Spormann A.M."/>
            <person name="Op den Camp H."/>
            <person name="Overmann J."/>
            <person name="Amann R."/>
            <person name="Jetten M.S.M."/>
            <person name="Mascher T."/>
            <person name="Medema M.H."/>
            <person name="Devos D.P."/>
            <person name="Kaster A.-K."/>
            <person name="Ovreas L."/>
            <person name="Rohde M."/>
            <person name="Galperin M.Y."/>
            <person name="Jogler C."/>
        </authorList>
    </citation>
    <scope>NUCLEOTIDE SEQUENCE [LARGE SCALE GENOMIC DNA]</scope>
    <source>
        <strain evidence="2 3">V6</strain>
    </source>
</reference>
<dbReference type="EMBL" id="CP036347">
    <property type="protein sequence ID" value="QDU05928.1"/>
    <property type="molecule type" value="Genomic_DNA"/>
</dbReference>
<accession>A0A517WKZ1</accession>
<name>A0A517WKZ1_9PLAN</name>
<dbReference type="InterPro" id="IPR007421">
    <property type="entry name" value="Schlafen_AlbA_2_dom"/>
</dbReference>
<proteinExistence type="predicted"/>
<dbReference type="Proteomes" id="UP000320722">
    <property type="component" value="Chromosome"/>
</dbReference>
<feature type="domain" description="Schlafen AlbA-2" evidence="1">
    <location>
        <begin position="24"/>
        <end position="144"/>
    </location>
</feature>
<dbReference type="RefSeq" id="WP_197999551.1">
    <property type="nucleotide sequence ID" value="NZ_CP036347.1"/>
</dbReference>
<evidence type="ECO:0000313" key="2">
    <source>
        <dbReference type="EMBL" id="QDU05928.1"/>
    </source>
</evidence>
<dbReference type="Gene3D" id="3.30.950.30">
    <property type="entry name" value="Schlafen, AAA domain"/>
    <property type="match status" value="1"/>
</dbReference>
<dbReference type="InterPro" id="IPR038461">
    <property type="entry name" value="Schlafen_AlbA_2_dom_sf"/>
</dbReference>
<dbReference type="Pfam" id="PF04326">
    <property type="entry name" value="SLFN_AlbA_2"/>
    <property type="match status" value="1"/>
</dbReference>
<gene>
    <name evidence="2" type="ORF">V6x_56720</name>
</gene>